<sequence length="182" mass="17731">MMHGIAKRLGTWAGSAALVGAAVLTGPAAGQAHAAAGDLACSGQFTMTFTPGLTPGGSATLNVSASLSKCSSPNGYYSTLQSATATASGTATSNSNGKGPCGVLFSGSGTGTLTWSPANTKSSIQFTVNTDPTNGTVTFHCVITNGTLVNDSDAVAPAISGMRCSTNGGLQSLSATVGVAFS</sequence>
<feature type="signal peptide" evidence="1">
    <location>
        <begin position="1"/>
        <end position="34"/>
    </location>
</feature>
<protein>
    <recommendedName>
        <fullName evidence="4">Ig-like domain-containing protein</fullName>
    </recommendedName>
</protein>
<proteinExistence type="predicted"/>
<evidence type="ECO:0000313" key="2">
    <source>
        <dbReference type="EMBL" id="MFC5720893.1"/>
    </source>
</evidence>
<organism evidence="2 3">
    <name type="scientific">Streptomyces gamaensis</name>
    <dbReference type="NCBI Taxonomy" id="1763542"/>
    <lineage>
        <taxon>Bacteria</taxon>
        <taxon>Bacillati</taxon>
        <taxon>Actinomycetota</taxon>
        <taxon>Actinomycetes</taxon>
        <taxon>Kitasatosporales</taxon>
        <taxon>Streptomycetaceae</taxon>
        <taxon>Streptomyces</taxon>
    </lineage>
</organism>
<feature type="chain" id="PRO_5047382531" description="Ig-like domain-containing protein" evidence="1">
    <location>
        <begin position="35"/>
        <end position="182"/>
    </location>
</feature>
<accession>A0ABW0YZP3</accession>
<gene>
    <name evidence="2" type="ORF">ACFP1Z_12020</name>
</gene>
<reference evidence="3" key="1">
    <citation type="journal article" date="2019" name="Int. J. Syst. Evol. Microbiol.">
        <title>The Global Catalogue of Microorganisms (GCM) 10K type strain sequencing project: providing services to taxonomists for standard genome sequencing and annotation.</title>
        <authorList>
            <consortium name="The Broad Institute Genomics Platform"/>
            <consortium name="The Broad Institute Genome Sequencing Center for Infectious Disease"/>
            <person name="Wu L."/>
            <person name="Ma J."/>
        </authorList>
    </citation>
    <scope>NUCLEOTIDE SEQUENCE [LARGE SCALE GENOMIC DNA]</scope>
    <source>
        <strain evidence="3">CGMCC 4.7304</strain>
    </source>
</reference>
<evidence type="ECO:0000313" key="3">
    <source>
        <dbReference type="Proteomes" id="UP001596083"/>
    </source>
</evidence>
<evidence type="ECO:0000256" key="1">
    <source>
        <dbReference type="SAM" id="SignalP"/>
    </source>
</evidence>
<dbReference type="Proteomes" id="UP001596083">
    <property type="component" value="Unassembled WGS sequence"/>
</dbReference>
<comment type="caution">
    <text evidence="2">The sequence shown here is derived from an EMBL/GenBank/DDBJ whole genome shotgun (WGS) entry which is preliminary data.</text>
</comment>
<dbReference type="EMBL" id="JBHSPB010000006">
    <property type="protein sequence ID" value="MFC5720893.1"/>
    <property type="molecule type" value="Genomic_DNA"/>
</dbReference>
<keyword evidence="3" id="KW-1185">Reference proteome</keyword>
<dbReference type="RefSeq" id="WP_390316087.1">
    <property type="nucleotide sequence ID" value="NZ_JBHSPB010000006.1"/>
</dbReference>
<name>A0ABW0YZP3_9ACTN</name>
<keyword evidence="1" id="KW-0732">Signal</keyword>
<evidence type="ECO:0008006" key="4">
    <source>
        <dbReference type="Google" id="ProtNLM"/>
    </source>
</evidence>